<sequence length="85" mass="9912">MTLSESIFFFFSGKEEKARVPQINQVLPIRKTPEIVSISPHFQAIYSIFKYFNHIVLFSVLSLYGKFILLKHDFKEIDVTGTLEK</sequence>
<gene>
    <name evidence="1" type="ORF">DWZ68_04260</name>
</gene>
<proteinExistence type="predicted"/>
<name>A0A415QP40_9BACT</name>
<protein>
    <submittedName>
        <fullName evidence="1">Uncharacterized protein</fullName>
    </submittedName>
</protein>
<dbReference type="AlphaFoldDB" id="A0A415QP40"/>
<organism evidence="1 2">
    <name type="scientific">Butyricimonas virosa</name>
    <dbReference type="NCBI Taxonomy" id="544645"/>
    <lineage>
        <taxon>Bacteria</taxon>
        <taxon>Pseudomonadati</taxon>
        <taxon>Bacteroidota</taxon>
        <taxon>Bacteroidia</taxon>
        <taxon>Bacteroidales</taxon>
        <taxon>Odoribacteraceae</taxon>
        <taxon>Butyricimonas</taxon>
    </lineage>
</organism>
<reference evidence="1 2" key="1">
    <citation type="submission" date="2018-08" db="EMBL/GenBank/DDBJ databases">
        <title>A genome reference for cultivated species of the human gut microbiota.</title>
        <authorList>
            <person name="Zou Y."/>
            <person name="Xue W."/>
            <person name="Luo G."/>
        </authorList>
    </citation>
    <scope>NUCLEOTIDE SEQUENCE [LARGE SCALE GENOMIC DNA]</scope>
    <source>
        <strain evidence="1 2">AF34-33</strain>
    </source>
</reference>
<dbReference type="Proteomes" id="UP000286038">
    <property type="component" value="Unassembled WGS sequence"/>
</dbReference>
<dbReference type="RefSeq" id="WP_118448965.1">
    <property type="nucleotide sequence ID" value="NZ_CABJDM010000003.1"/>
</dbReference>
<comment type="caution">
    <text evidence="1">The sequence shown here is derived from an EMBL/GenBank/DDBJ whole genome shotgun (WGS) entry which is preliminary data.</text>
</comment>
<accession>A0A415QP40</accession>
<evidence type="ECO:0000313" key="2">
    <source>
        <dbReference type="Proteomes" id="UP000286038"/>
    </source>
</evidence>
<evidence type="ECO:0000313" key="1">
    <source>
        <dbReference type="EMBL" id="RHM46178.1"/>
    </source>
</evidence>
<dbReference type="EMBL" id="QRPV01000003">
    <property type="protein sequence ID" value="RHM46178.1"/>
    <property type="molecule type" value="Genomic_DNA"/>
</dbReference>